<dbReference type="Pfam" id="PF00199">
    <property type="entry name" value="Catalase"/>
    <property type="match status" value="1"/>
</dbReference>
<evidence type="ECO:0000259" key="7">
    <source>
        <dbReference type="Pfam" id="PF00199"/>
    </source>
</evidence>
<dbReference type="GO" id="GO:0042744">
    <property type="term" value="P:hydrogen peroxide catabolic process"/>
    <property type="evidence" value="ECO:0007669"/>
    <property type="project" value="UniProtKB-KW"/>
</dbReference>
<feature type="domain" description="Catalase immune-responsive" evidence="8">
    <location>
        <begin position="108"/>
        <end position="169"/>
    </location>
</feature>
<organism evidence="10">
    <name type="scientific">Colletotrichum graminicola (strain M1.001 / M2 / FGSC 10212)</name>
    <name type="common">Maize anthracnose fungus</name>
    <name type="synonym">Glomerella graminicola</name>
    <dbReference type="NCBI Taxonomy" id="645133"/>
    <lineage>
        <taxon>Eukaryota</taxon>
        <taxon>Fungi</taxon>
        <taxon>Dikarya</taxon>
        <taxon>Ascomycota</taxon>
        <taxon>Pezizomycotina</taxon>
        <taxon>Sordariomycetes</taxon>
        <taxon>Hypocreomycetidae</taxon>
        <taxon>Glomerellales</taxon>
        <taxon>Glomerellaceae</taxon>
        <taxon>Colletotrichum</taxon>
        <taxon>Colletotrichum graminicola species complex</taxon>
    </lineage>
</organism>
<evidence type="ECO:0000256" key="1">
    <source>
        <dbReference type="ARBA" id="ARBA00022559"/>
    </source>
</evidence>
<dbReference type="Pfam" id="PF06628">
    <property type="entry name" value="Catalase-rel"/>
    <property type="match status" value="1"/>
</dbReference>
<dbReference type="GO" id="GO:0005777">
    <property type="term" value="C:peroxisome"/>
    <property type="evidence" value="ECO:0007669"/>
    <property type="project" value="TreeGrafter"/>
</dbReference>
<keyword evidence="5" id="KW-0408">Iron</keyword>
<keyword evidence="1" id="KW-0575">Peroxidase</keyword>
<dbReference type="STRING" id="645133.E3QI46"/>
<name>E3QI46_COLGM</name>
<dbReference type="HOGENOM" id="CLU_1277538_0_0_1"/>
<protein>
    <submittedName>
        <fullName evidence="9">Catalase</fullName>
    </submittedName>
</protein>
<dbReference type="PANTHER" id="PTHR11465:SF13">
    <property type="entry name" value="CATALASE (EUROFUNG)"/>
    <property type="match status" value="1"/>
</dbReference>
<dbReference type="InterPro" id="IPR020835">
    <property type="entry name" value="Catalase_sf"/>
</dbReference>
<evidence type="ECO:0000313" key="10">
    <source>
        <dbReference type="Proteomes" id="UP000008782"/>
    </source>
</evidence>
<accession>E3QI46</accession>
<dbReference type="InterPro" id="IPR018028">
    <property type="entry name" value="Catalase"/>
</dbReference>
<evidence type="ECO:0000256" key="2">
    <source>
        <dbReference type="ARBA" id="ARBA00022617"/>
    </source>
</evidence>
<dbReference type="GO" id="GO:0004096">
    <property type="term" value="F:catalase activity"/>
    <property type="evidence" value="ECO:0007669"/>
    <property type="project" value="UniProtKB-EC"/>
</dbReference>
<dbReference type="GO" id="GO:0042542">
    <property type="term" value="P:response to hydrogen peroxide"/>
    <property type="evidence" value="ECO:0007669"/>
    <property type="project" value="TreeGrafter"/>
</dbReference>
<evidence type="ECO:0000313" key="9">
    <source>
        <dbReference type="EMBL" id="EFQ30534.1"/>
    </source>
</evidence>
<dbReference type="GO" id="GO:0020037">
    <property type="term" value="F:heme binding"/>
    <property type="evidence" value="ECO:0007669"/>
    <property type="project" value="InterPro"/>
</dbReference>
<evidence type="ECO:0000256" key="5">
    <source>
        <dbReference type="ARBA" id="ARBA00023004"/>
    </source>
</evidence>
<dbReference type="GO" id="GO:0005739">
    <property type="term" value="C:mitochondrion"/>
    <property type="evidence" value="ECO:0007669"/>
    <property type="project" value="TreeGrafter"/>
</dbReference>
<dbReference type="GeneID" id="24411043"/>
<sequence>MQEFSRLLLSKNLENFHRDVEQAALSAGRLIPSIENSLDPLLQFPMFFYHRIGVNLQQIPVNCPFMAKSYASLTFDGQMRTDAKHAEAPCVVNNNIVSRRSPYWHEGKKNDHEQATQHWSKTMTEQQRKNTSLNTSKYLKFVIYSEIQENYLAQVYNISPDYAQSVYDLLPKPHLAFDKVKERAVDAHLWYKEKKFRSTEGSKLAGMSPSFPVYGA</sequence>
<evidence type="ECO:0000256" key="4">
    <source>
        <dbReference type="ARBA" id="ARBA00023002"/>
    </source>
</evidence>
<dbReference type="EMBL" id="GG697349">
    <property type="protein sequence ID" value="EFQ30534.1"/>
    <property type="molecule type" value="Genomic_DNA"/>
</dbReference>
<proteinExistence type="predicted"/>
<dbReference type="VEuPathDB" id="FungiDB:GLRG_05678"/>
<keyword evidence="6" id="KW-0376">Hydrogen peroxide</keyword>
<evidence type="ECO:0000256" key="6">
    <source>
        <dbReference type="ARBA" id="ARBA00023324"/>
    </source>
</evidence>
<dbReference type="InterPro" id="IPR011614">
    <property type="entry name" value="Catalase_core"/>
</dbReference>
<keyword evidence="10" id="KW-1185">Reference proteome</keyword>
<feature type="domain" description="Catalase core" evidence="7">
    <location>
        <begin position="2"/>
        <end position="92"/>
    </location>
</feature>
<reference evidence="10" key="1">
    <citation type="journal article" date="2012" name="Nat. Genet.">
        <title>Lifestyle transitions in plant pathogenic Colletotrichum fungi deciphered by genome and transcriptome analyses.</title>
        <authorList>
            <person name="O'Connell R.J."/>
            <person name="Thon M.R."/>
            <person name="Hacquard S."/>
            <person name="Amyotte S.G."/>
            <person name="Kleemann J."/>
            <person name="Torres M.F."/>
            <person name="Damm U."/>
            <person name="Buiate E.A."/>
            <person name="Epstein L."/>
            <person name="Alkan N."/>
            <person name="Altmueller J."/>
            <person name="Alvarado-Balderrama L."/>
            <person name="Bauser C.A."/>
            <person name="Becker C."/>
            <person name="Birren B.W."/>
            <person name="Chen Z."/>
            <person name="Choi J."/>
            <person name="Crouch J.A."/>
            <person name="Duvick J.P."/>
            <person name="Farman M.A."/>
            <person name="Gan P."/>
            <person name="Heiman D."/>
            <person name="Henrissat B."/>
            <person name="Howard R.J."/>
            <person name="Kabbage M."/>
            <person name="Koch C."/>
            <person name="Kracher B."/>
            <person name="Kubo Y."/>
            <person name="Law A.D."/>
            <person name="Lebrun M.-H."/>
            <person name="Lee Y.-H."/>
            <person name="Miyara I."/>
            <person name="Moore N."/>
            <person name="Neumann U."/>
            <person name="Nordstroem K."/>
            <person name="Panaccione D.G."/>
            <person name="Panstruga R."/>
            <person name="Place M."/>
            <person name="Proctor R.H."/>
            <person name="Prusky D."/>
            <person name="Rech G."/>
            <person name="Reinhardt R."/>
            <person name="Rollins J.A."/>
            <person name="Rounsley S."/>
            <person name="Schardl C.L."/>
            <person name="Schwartz D.C."/>
            <person name="Shenoy N."/>
            <person name="Shirasu K."/>
            <person name="Sikhakolli U.R."/>
            <person name="Stueber K."/>
            <person name="Sukno S.A."/>
            <person name="Sweigard J.A."/>
            <person name="Takano Y."/>
            <person name="Takahara H."/>
            <person name="Trail F."/>
            <person name="van der Does H.C."/>
            <person name="Voll L.M."/>
            <person name="Will I."/>
            <person name="Young S."/>
            <person name="Zeng Q."/>
            <person name="Zhang J."/>
            <person name="Zhou S."/>
            <person name="Dickman M.B."/>
            <person name="Schulze-Lefert P."/>
            <person name="Ver Loren van Themaat E."/>
            <person name="Ma L.-J."/>
            <person name="Vaillancourt L.J."/>
        </authorList>
    </citation>
    <scope>NUCLEOTIDE SEQUENCE [LARGE SCALE GENOMIC DNA]</scope>
    <source>
        <strain evidence="10">M1.001 / M2 / FGSC 10212</strain>
    </source>
</reference>
<keyword evidence="2" id="KW-0349">Heme</keyword>
<dbReference type="RefSeq" id="XP_008094554.1">
    <property type="nucleotide sequence ID" value="XM_008096363.1"/>
</dbReference>
<dbReference type="OrthoDB" id="6880011at2759"/>
<dbReference type="AlphaFoldDB" id="E3QI46"/>
<evidence type="ECO:0000259" key="8">
    <source>
        <dbReference type="Pfam" id="PF06628"/>
    </source>
</evidence>
<dbReference type="GO" id="GO:0046872">
    <property type="term" value="F:metal ion binding"/>
    <property type="evidence" value="ECO:0007669"/>
    <property type="project" value="UniProtKB-KW"/>
</dbReference>
<dbReference type="eggNOG" id="KOG0047">
    <property type="taxonomic scope" value="Eukaryota"/>
</dbReference>
<dbReference type="PANTHER" id="PTHR11465">
    <property type="entry name" value="CATALASE"/>
    <property type="match status" value="1"/>
</dbReference>
<dbReference type="Proteomes" id="UP000008782">
    <property type="component" value="Unassembled WGS sequence"/>
</dbReference>
<keyword evidence="4" id="KW-0560">Oxidoreductase</keyword>
<dbReference type="PROSITE" id="PS51402">
    <property type="entry name" value="CATALASE_3"/>
    <property type="match status" value="1"/>
</dbReference>
<dbReference type="InterPro" id="IPR010582">
    <property type="entry name" value="Catalase_immune_responsive"/>
</dbReference>
<evidence type="ECO:0000256" key="3">
    <source>
        <dbReference type="ARBA" id="ARBA00022723"/>
    </source>
</evidence>
<dbReference type="SUPFAM" id="SSF56634">
    <property type="entry name" value="Heme-dependent catalase-like"/>
    <property type="match status" value="1"/>
</dbReference>
<keyword evidence="3" id="KW-0479">Metal-binding</keyword>
<dbReference type="Gene3D" id="2.40.180.10">
    <property type="entry name" value="Catalase core domain"/>
    <property type="match status" value="1"/>
</dbReference>
<gene>
    <name evidence="9" type="ORF">GLRG_05678</name>
</gene>